<feature type="domain" description="Histone deacetylase" evidence="2">
    <location>
        <begin position="20"/>
        <end position="305"/>
    </location>
</feature>
<evidence type="ECO:0000259" key="2">
    <source>
        <dbReference type="Pfam" id="PF00850"/>
    </source>
</evidence>
<comment type="similarity">
    <text evidence="1">Belongs to the histone deacetylase family.</text>
</comment>
<dbReference type="RefSeq" id="WP_161338595.1">
    <property type="nucleotide sequence ID" value="NZ_JBHSDG010000005.1"/>
</dbReference>
<accession>A0A845MGF6</accession>
<dbReference type="InterPro" id="IPR023801">
    <property type="entry name" value="His_deacetylse_dom"/>
</dbReference>
<evidence type="ECO:0000313" key="3">
    <source>
        <dbReference type="EMBL" id="MZR22134.1"/>
    </source>
</evidence>
<dbReference type="SUPFAM" id="SSF52768">
    <property type="entry name" value="Arginase/deacetylase"/>
    <property type="match status" value="1"/>
</dbReference>
<reference evidence="3 4" key="1">
    <citation type="journal article" date="2014" name="Int. J. Syst. Evol. Microbiol.">
        <title>Sneathiella chungangensis sp. nov., isolated from a marine sand, and emended description of the genus Sneathiella.</title>
        <authorList>
            <person name="Siamphan C."/>
            <person name="Kim H."/>
            <person name="Lee J.S."/>
            <person name="Kim W."/>
        </authorList>
    </citation>
    <scope>NUCLEOTIDE SEQUENCE [LARGE SCALE GENOMIC DNA]</scope>
    <source>
        <strain evidence="3 4">KCTC 32476</strain>
    </source>
</reference>
<dbReference type="CDD" id="cd11599">
    <property type="entry name" value="HDAC_classII_2"/>
    <property type="match status" value="1"/>
</dbReference>
<dbReference type="EMBL" id="WTVA01000003">
    <property type="protein sequence ID" value="MZR22134.1"/>
    <property type="molecule type" value="Genomic_DNA"/>
</dbReference>
<sequence>MTTYLFSHRDCLFHDTGAGHPERADRVRAVLHQLDADNFPDLVRKEAPLGTREHLALAHTEAHINGVAARAPAAGIINLDPDTTMSPGSQMAALRAVGAVVAAVDVVMTEPAANAFCAIRPPGHHAEADRAMGFCLYNNIAIGAYHARKQYGLERIAVVDFDVHHGNGTQAIFWTDPGMFYASSHQAPFYPGTGEVTETGVGNIVNVPLAAGAGPKEFREAYDEVILPALSAFRPELLLISAGFDAHAKDPLANLSLTGSDYAWITRKLVQIADTHAKGRIVSALEGGYDLEGLADGVDAHVKALLRA</sequence>
<organism evidence="3 4">
    <name type="scientific">Sneathiella chungangensis</name>
    <dbReference type="NCBI Taxonomy" id="1418234"/>
    <lineage>
        <taxon>Bacteria</taxon>
        <taxon>Pseudomonadati</taxon>
        <taxon>Pseudomonadota</taxon>
        <taxon>Alphaproteobacteria</taxon>
        <taxon>Sneathiellales</taxon>
        <taxon>Sneathiellaceae</taxon>
        <taxon>Sneathiella</taxon>
    </lineage>
</organism>
<dbReference type="InterPro" id="IPR037138">
    <property type="entry name" value="His_deacetylse_dom_sf"/>
</dbReference>
<dbReference type="PANTHER" id="PTHR10625:SF10">
    <property type="entry name" value="HISTONE DEACETYLASE HDAC1"/>
    <property type="match status" value="1"/>
</dbReference>
<protein>
    <submittedName>
        <fullName evidence="3">Histone deacetylase family protein</fullName>
    </submittedName>
</protein>
<keyword evidence="4" id="KW-1185">Reference proteome</keyword>
<comment type="caution">
    <text evidence="3">The sequence shown here is derived from an EMBL/GenBank/DDBJ whole genome shotgun (WGS) entry which is preliminary data.</text>
</comment>
<dbReference type="InterPro" id="IPR000286">
    <property type="entry name" value="HDACs"/>
</dbReference>
<name>A0A845MGF6_9PROT</name>
<dbReference type="PRINTS" id="PR01270">
    <property type="entry name" value="HDASUPER"/>
</dbReference>
<dbReference type="Pfam" id="PF00850">
    <property type="entry name" value="Hist_deacetyl"/>
    <property type="match status" value="1"/>
</dbReference>
<evidence type="ECO:0000256" key="1">
    <source>
        <dbReference type="ARBA" id="ARBA00005947"/>
    </source>
</evidence>
<dbReference type="InterPro" id="IPR023696">
    <property type="entry name" value="Ureohydrolase_dom_sf"/>
</dbReference>
<dbReference type="GO" id="GO:0040029">
    <property type="term" value="P:epigenetic regulation of gene expression"/>
    <property type="evidence" value="ECO:0007669"/>
    <property type="project" value="TreeGrafter"/>
</dbReference>
<dbReference type="Gene3D" id="3.40.800.20">
    <property type="entry name" value="Histone deacetylase domain"/>
    <property type="match status" value="1"/>
</dbReference>
<proteinExistence type="inferred from homology"/>
<dbReference type="PANTHER" id="PTHR10625">
    <property type="entry name" value="HISTONE DEACETYLASE HDAC1-RELATED"/>
    <property type="match status" value="1"/>
</dbReference>
<dbReference type="Proteomes" id="UP000445696">
    <property type="component" value="Unassembled WGS sequence"/>
</dbReference>
<gene>
    <name evidence="3" type="ORF">GQF03_07310</name>
</gene>
<dbReference type="AlphaFoldDB" id="A0A845MGF6"/>
<evidence type="ECO:0000313" key="4">
    <source>
        <dbReference type="Proteomes" id="UP000445696"/>
    </source>
</evidence>
<dbReference type="OrthoDB" id="9808367at2"/>
<dbReference type="GO" id="GO:0004407">
    <property type="term" value="F:histone deacetylase activity"/>
    <property type="evidence" value="ECO:0007669"/>
    <property type="project" value="TreeGrafter"/>
</dbReference>